<keyword evidence="1" id="KW-0472">Membrane</keyword>
<feature type="transmembrane region" description="Helical" evidence="1">
    <location>
        <begin position="52"/>
        <end position="77"/>
    </location>
</feature>
<protein>
    <submittedName>
        <fullName evidence="2">Uncharacterized protein</fullName>
    </submittedName>
</protein>
<dbReference type="Proteomes" id="UP000183810">
    <property type="component" value="Chromosome"/>
</dbReference>
<reference evidence="2" key="1">
    <citation type="submission" date="2016-11" db="EMBL/GenBank/DDBJ databases">
        <authorList>
            <person name="Jaros S."/>
            <person name="Januszkiewicz K."/>
            <person name="Wedrychowicz H."/>
        </authorList>
    </citation>
    <scope>NUCLEOTIDE SEQUENCE [LARGE SCALE GENOMIC DNA]</scope>
    <source>
        <strain evidence="2">Y48</strain>
    </source>
</reference>
<name>A0A1J0VRG4_9NOCA</name>
<evidence type="ECO:0000256" key="1">
    <source>
        <dbReference type="SAM" id="Phobius"/>
    </source>
</evidence>
<keyword evidence="1" id="KW-0812">Transmembrane</keyword>
<accession>A0A1J0VRG4</accession>
<evidence type="ECO:0000313" key="3">
    <source>
        <dbReference type="Proteomes" id="UP000183810"/>
    </source>
</evidence>
<dbReference type="AlphaFoldDB" id="A0A1J0VRG4"/>
<dbReference type="EMBL" id="CP018082">
    <property type="protein sequence ID" value="APE34602.1"/>
    <property type="molecule type" value="Genomic_DNA"/>
</dbReference>
<feature type="transmembrane region" description="Helical" evidence="1">
    <location>
        <begin position="142"/>
        <end position="161"/>
    </location>
</feature>
<dbReference type="RefSeq" id="WP_071927785.1">
    <property type="nucleotide sequence ID" value="NZ_CP018082.1"/>
</dbReference>
<proteinExistence type="predicted"/>
<sequence>MSGTRGGIRRSVAFALLALPLAFARVRTRLRVPRRLLREPVTAHDVSLPRCLIHSVLSAGIGLLCWFLVLLSALVLVRGLAYPLVSGGYENAWGGPTLAGSWLVHAALGLLIAPALLGLVAWSGRLQLRLTRKVLGHVGPWWTVPVGVVFAALGTVFFVAWTQQL</sequence>
<gene>
    <name evidence="2" type="ORF">BOX37_12255</name>
</gene>
<feature type="transmembrane region" description="Helical" evidence="1">
    <location>
        <begin position="98"/>
        <end position="122"/>
    </location>
</feature>
<dbReference type="KEGG" id="nsl:BOX37_12255"/>
<keyword evidence="3" id="KW-1185">Reference proteome</keyword>
<dbReference type="OrthoDB" id="4338017at2"/>
<organism evidence="2 3">
    <name type="scientific">Nocardia mangyaensis</name>
    <dbReference type="NCBI Taxonomy" id="2213200"/>
    <lineage>
        <taxon>Bacteria</taxon>
        <taxon>Bacillati</taxon>
        <taxon>Actinomycetota</taxon>
        <taxon>Actinomycetes</taxon>
        <taxon>Mycobacteriales</taxon>
        <taxon>Nocardiaceae</taxon>
        <taxon>Nocardia</taxon>
    </lineage>
</organism>
<evidence type="ECO:0000313" key="2">
    <source>
        <dbReference type="EMBL" id="APE34602.1"/>
    </source>
</evidence>
<keyword evidence="1" id="KW-1133">Transmembrane helix</keyword>